<comment type="caution">
    <text evidence="4">The sequence shown here is derived from an EMBL/GenBank/DDBJ whole genome shotgun (WGS) entry which is preliminary data.</text>
</comment>
<evidence type="ECO:0000256" key="2">
    <source>
        <dbReference type="ARBA" id="ARBA00023136"/>
    </source>
</evidence>
<dbReference type="EMBL" id="CAJVPL010000368">
    <property type="protein sequence ID" value="CAG8488427.1"/>
    <property type="molecule type" value="Genomic_DNA"/>
</dbReference>
<name>A0A9N8WJ57_9GLOM</name>
<gene>
    <name evidence="4" type="ORF">AGERDE_LOCUS3618</name>
</gene>
<dbReference type="AlphaFoldDB" id="A0A9N8WJ57"/>
<evidence type="ECO:0000256" key="1">
    <source>
        <dbReference type="ARBA" id="ARBA00004370"/>
    </source>
</evidence>
<evidence type="ECO:0000259" key="3">
    <source>
        <dbReference type="Pfam" id="PF01103"/>
    </source>
</evidence>
<proteinExistence type="predicted"/>
<evidence type="ECO:0000313" key="5">
    <source>
        <dbReference type="Proteomes" id="UP000789831"/>
    </source>
</evidence>
<organism evidence="4 5">
    <name type="scientific">Ambispora gerdemannii</name>
    <dbReference type="NCBI Taxonomy" id="144530"/>
    <lineage>
        <taxon>Eukaryota</taxon>
        <taxon>Fungi</taxon>
        <taxon>Fungi incertae sedis</taxon>
        <taxon>Mucoromycota</taxon>
        <taxon>Glomeromycotina</taxon>
        <taxon>Glomeromycetes</taxon>
        <taxon>Archaeosporales</taxon>
        <taxon>Ambisporaceae</taxon>
        <taxon>Ambispora</taxon>
    </lineage>
</organism>
<evidence type="ECO:0000313" key="4">
    <source>
        <dbReference type="EMBL" id="CAG8488427.1"/>
    </source>
</evidence>
<keyword evidence="2" id="KW-0472">Membrane</keyword>
<feature type="domain" description="Bacterial surface antigen (D15)" evidence="3">
    <location>
        <begin position="9"/>
        <end position="128"/>
    </location>
</feature>
<dbReference type="Pfam" id="PF01103">
    <property type="entry name" value="Omp85"/>
    <property type="match status" value="1"/>
</dbReference>
<keyword evidence="5" id="KW-1185">Reference proteome</keyword>
<dbReference type="OrthoDB" id="1724197at2759"/>
<reference evidence="4" key="1">
    <citation type="submission" date="2021-06" db="EMBL/GenBank/DDBJ databases">
        <authorList>
            <person name="Kallberg Y."/>
            <person name="Tangrot J."/>
            <person name="Rosling A."/>
        </authorList>
    </citation>
    <scope>NUCLEOTIDE SEQUENCE</scope>
    <source>
        <strain evidence="4">MT106</strain>
    </source>
</reference>
<protein>
    <submittedName>
        <fullName evidence="4">6188_t:CDS:1</fullName>
    </submittedName>
</protein>
<dbReference type="InterPro" id="IPR000184">
    <property type="entry name" value="Bac_surfAg_D15"/>
</dbReference>
<dbReference type="GO" id="GO:0019867">
    <property type="term" value="C:outer membrane"/>
    <property type="evidence" value="ECO:0007669"/>
    <property type="project" value="InterPro"/>
</dbReference>
<accession>A0A9N8WJ57</accession>
<comment type="subcellular location">
    <subcellularLocation>
        <location evidence="1">Membrane</location>
    </subcellularLocation>
</comment>
<dbReference type="Gene3D" id="2.40.160.50">
    <property type="entry name" value="membrane protein fhac: a member of the omp85/tpsb transporter family"/>
    <property type="match status" value="1"/>
</dbReference>
<dbReference type="Proteomes" id="UP000789831">
    <property type="component" value="Unassembled WGS sequence"/>
</dbReference>
<sequence>MSSLSSIRESAGHSLKSSFTYVFIRDNRDDILLPSRGYYLKLSQHELESQINYNLGKGFIFSASLRNGVLYPLDGKLSKISDRFFLGGGVQSIRGFRLNDIGPIEDKKDSLGGDIYLAGGASLFTPLLRVRRL</sequence>